<dbReference type="Gene3D" id="3.40.50.150">
    <property type="entry name" value="Vaccinia Virus protein VP39"/>
    <property type="match status" value="1"/>
</dbReference>
<evidence type="ECO:0000256" key="1">
    <source>
        <dbReference type="SAM" id="MobiDB-lite"/>
    </source>
</evidence>
<accession>A0A1C6UZ95</accession>
<dbReference type="InterPro" id="IPR029063">
    <property type="entry name" value="SAM-dependent_MTases_sf"/>
</dbReference>
<feature type="compositionally biased region" description="Basic and acidic residues" evidence="1">
    <location>
        <begin position="426"/>
        <end position="441"/>
    </location>
</feature>
<name>A0A1C6UZ95_9ACTN</name>
<feature type="compositionally biased region" description="Polar residues" evidence="1">
    <location>
        <begin position="398"/>
        <end position="416"/>
    </location>
</feature>
<dbReference type="Proteomes" id="UP000199696">
    <property type="component" value="Unassembled WGS sequence"/>
</dbReference>
<dbReference type="AlphaFoldDB" id="A0A1C6UZ95"/>
<feature type="region of interest" description="Disordered" evidence="1">
    <location>
        <begin position="380"/>
        <end position="441"/>
    </location>
</feature>
<keyword evidence="3" id="KW-1185">Reference proteome</keyword>
<organism evidence="2 3">
    <name type="scientific">Micromonospora eburnea</name>
    <dbReference type="NCBI Taxonomy" id="227316"/>
    <lineage>
        <taxon>Bacteria</taxon>
        <taxon>Bacillati</taxon>
        <taxon>Actinomycetota</taxon>
        <taxon>Actinomycetes</taxon>
        <taxon>Micromonosporales</taxon>
        <taxon>Micromonosporaceae</taxon>
        <taxon>Micromonospora</taxon>
    </lineage>
</organism>
<gene>
    <name evidence="2" type="ORF">GA0070604_4030</name>
</gene>
<dbReference type="SUPFAM" id="SSF53335">
    <property type="entry name" value="S-adenosyl-L-methionine-dependent methyltransferases"/>
    <property type="match status" value="1"/>
</dbReference>
<dbReference type="STRING" id="227316.GA0070604_4030"/>
<evidence type="ECO:0000313" key="2">
    <source>
        <dbReference type="EMBL" id="SCL59341.1"/>
    </source>
</evidence>
<evidence type="ECO:0000313" key="3">
    <source>
        <dbReference type="Proteomes" id="UP000199696"/>
    </source>
</evidence>
<proteinExistence type="predicted"/>
<sequence>MAAVGELTRAANGDDEAILRIANRLQHQRVLELLYAELFLDVLPHDGRDKVVVQHDLEIARHVVGYVVRAERDEVTVEPLAWSQDLSRVAETAADVHISQDLPAFAAMLRSVFGPAAGTGLADVARLLTAGGRGTALPWAEIFARRAEQNADLAALALRFGSDKWGARWYARQYETFFRRFRDQPIRILEIGIGGFDEAHRGGASLEMWKRYFPRALVYGIDIEDKRFLETQRLRTFRGNQADPEFLATVLQQTGELDIVIDDGSHFCSDQIKSFELLFPRLATGGLYVIEDMETSYWPGFGGSSSDFTSPTTGVGYLKDMVDGLNYEAMTSDTAYRRKPTDRSVVGIHFFHSMAIVEKGVNEDGGLGAMIPDEVKRQGPRLLMPDYPVPPEFEPTGDATSARSTPSTKPVASGSKTGKRAAPVLEDQRGEKTELVNDSHG</sequence>
<dbReference type="EMBL" id="FMHY01000002">
    <property type="protein sequence ID" value="SCL59341.1"/>
    <property type="molecule type" value="Genomic_DNA"/>
</dbReference>
<protein>
    <submittedName>
        <fullName evidence="2">Uncharacterized protein</fullName>
    </submittedName>
</protein>
<reference evidence="3" key="1">
    <citation type="submission" date="2016-06" db="EMBL/GenBank/DDBJ databases">
        <authorList>
            <person name="Varghese N."/>
            <person name="Submissions Spin"/>
        </authorList>
    </citation>
    <scope>NUCLEOTIDE SEQUENCE [LARGE SCALE GENOMIC DNA]</scope>
    <source>
        <strain evidence="3">DSM 44814</strain>
    </source>
</reference>